<evidence type="ECO:0000313" key="8">
    <source>
        <dbReference type="Proteomes" id="UP001237194"/>
    </source>
</evidence>
<evidence type="ECO:0000256" key="1">
    <source>
        <dbReference type="ARBA" id="ARBA00011073"/>
    </source>
</evidence>
<evidence type="ECO:0000259" key="6">
    <source>
        <dbReference type="Pfam" id="PF00082"/>
    </source>
</evidence>
<keyword evidence="4 5" id="KW-0720">Serine protease</keyword>
<protein>
    <submittedName>
        <fullName evidence="7">S8 family peptidase</fullName>
    </submittedName>
</protein>
<organism evidence="7 8">
    <name type="scientific">Streptomyces pakalii</name>
    <dbReference type="NCBI Taxonomy" id="3036494"/>
    <lineage>
        <taxon>Bacteria</taxon>
        <taxon>Bacillati</taxon>
        <taxon>Actinomycetota</taxon>
        <taxon>Actinomycetes</taxon>
        <taxon>Kitasatosporales</taxon>
        <taxon>Streptomycetaceae</taxon>
        <taxon>Streptomyces</taxon>
    </lineage>
</organism>
<evidence type="ECO:0000256" key="5">
    <source>
        <dbReference type="PROSITE-ProRule" id="PRU01240"/>
    </source>
</evidence>
<feature type="active site" description="Charge relay system" evidence="5">
    <location>
        <position position="168"/>
    </location>
</feature>
<dbReference type="InterPro" id="IPR015500">
    <property type="entry name" value="Peptidase_S8_subtilisin-rel"/>
</dbReference>
<accession>A0ABT7DE51</accession>
<evidence type="ECO:0000256" key="3">
    <source>
        <dbReference type="ARBA" id="ARBA00022801"/>
    </source>
</evidence>
<comment type="caution">
    <text evidence="7">The sequence shown here is derived from an EMBL/GenBank/DDBJ whole genome shotgun (WGS) entry which is preliminary data.</text>
</comment>
<dbReference type="Gene3D" id="3.40.50.200">
    <property type="entry name" value="Peptidase S8/S53 domain"/>
    <property type="match status" value="1"/>
</dbReference>
<reference evidence="7 8" key="1">
    <citation type="submission" date="2023-04" db="EMBL/GenBank/DDBJ databases">
        <title>A novel species of the genus Streptomyces: Streptomyces pakalii sp. nov. isolated from a Mexican soil jungle.</title>
        <authorList>
            <person name="Chavez-Hernandez M.A."/>
            <person name="Ortiz-Alvarez J."/>
            <person name="Villa-Tanaca L."/>
            <person name="Hernandez-Rodriguez C."/>
        </authorList>
    </citation>
    <scope>NUCLEOTIDE SEQUENCE [LARGE SCALE GENOMIC DNA]</scope>
    <source>
        <strain evidence="7 8">ENCB-J15</strain>
    </source>
</reference>
<keyword evidence="8" id="KW-1185">Reference proteome</keyword>
<gene>
    <name evidence="7" type="ORF">P5W92_27370</name>
</gene>
<dbReference type="PANTHER" id="PTHR43806">
    <property type="entry name" value="PEPTIDASE S8"/>
    <property type="match status" value="1"/>
</dbReference>
<dbReference type="PRINTS" id="PR00723">
    <property type="entry name" value="SUBTILISIN"/>
</dbReference>
<dbReference type="InterPro" id="IPR034074">
    <property type="entry name" value="Y4bN_pept_dom"/>
</dbReference>
<dbReference type="CDD" id="cd04847">
    <property type="entry name" value="Peptidases_S8_Subtilisin_like_2"/>
    <property type="match status" value="1"/>
</dbReference>
<dbReference type="PANTHER" id="PTHR43806:SF11">
    <property type="entry name" value="CEREVISIN-RELATED"/>
    <property type="match status" value="1"/>
</dbReference>
<comment type="similarity">
    <text evidence="1 5">Belongs to the peptidase S8 family.</text>
</comment>
<dbReference type="SUPFAM" id="SSF52743">
    <property type="entry name" value="Subtilisin-like"/>
    <property type="match status" value="1"/>
</dbReference>
<dbReference type="Proteomes" id="UP001237194">
    <property type="component" value="Unassembled WGS sequence"/>
</dbReference>
<dbReference type="EMBL" id="JARWAF010000013">
    <property type="protein sequence ID" value="MDJ1644098.1"/>
    <property type="molecule type" value="Genomic_DNA"/>
</dbReference>
<dbReference type="InterPro" id="IPR036852">
    <property type="entry name" value="Peptidase_S8/S53_dom_sf"/>
</dbReference>
<proteinExistence type="inferred from homology"/>
<dbReference type="Pfam" id="PF00082">
    <property type="entry name" value="Peptidase_S8"/>
    <property type="match status" value="1"/>
</dbReference>
<evidence type="ECO:0000256" key="2">
    <source>
        <dbReference type="ARBA" id="ARBA00022670"/>
    </source>
</evidence>
<feature type="domain" description="Peptidase S8/S53" evidence="6">
    <location>
        <begin position="162"/>
        <end position="481"/>
    </location>
</feature>
<evidence type="ECO:0000313" key="7">
    <source>
        <dbReference type="EMBL" id="MDJ1644098.1"/>
    </source>
</evidence>
<name>A0ABT7DE51_9ACTN</name>
<evidence type="ECO:0000256" key="4">
    <source>
        <dbReference type="ARBA" id="ARBA00022825"/>
    </source>
</evidence>
<dbReference type="PROSITE" id="PS51892">
    <property type="entry name" value="SUBTILASE"/>
    <property type="match status" value="1"/>
</dbReference>
<dbReference type="RefSeq" id="WP_283899070.1">
    <property type="nucleotide sequence ID" value="NZ_JARWAF010000013.1"/>
</dbReference>
<feature type="active site" description="Charge relay system" evidence="5">
    <location>
        <position position="434"/>
    </location>
</feature>
<sequence>MTEFLRRLDLYSKGPQGDNKTATYEAFFDNISSVRRYGRDDRVGPSLATHLDQISDGQDANFTIDIEVWHPGDQEKADTWVSAIEDALTSVGAVVHDTFSSPSAGISIMRSTASVEVILRLLEVDLIARIDTLAKGTVTHVSPSDVTLDQVADLPIASPDAPLVGLIDSGVQAEHPLLRGCISEATTVSSAFGDGADRHGHGTNIASILLRGSIAEQLATGDWDMPPCRILSVRILDADNRIPHTRLPQSEISDAVAYLSSRGVKIINVSLGDENKVMVGDRAPTIAAVLDSLARKFGVVFVVPTGNIIPAKYSGAIDEKFRSDYLWRLLASPDSGLIDPAPSALSLTVGGAVPDLRAATLGTAPIGVPGWPSPFSRVGPGIDGAIKPEINAPAGTLGQGLDGNDLQREEAFMVAVADGRLDSTAVISYNVGTSLAAPHVARACAIVQDVYPEASANLIRALVLQSVSSGDSPLQSDQAMSDAVRNAETRRLIGYGQVSEQRSVLSGERDTVLYAEEVIPLDSVHLYTVPIPESFFVSGREMRGVTVSLCYDPPVRARRMDYLGSRMQFELLRGVSPNATVDLLLAEEKEARKARKLVGRKLPTLSSLSDKQRIPMQPSRTARSAGANQVGKFVWRSGLKRFNENSSEFVLAVQNVNRWDSPTRKQPYAIAVRLWVGDELPPVYADLQTKIRTMRAQAAVRAQARG</sequence>
<keyword evidence="2 5" id="KW-0645">Protease</keyword>
<feature type="active site" description="Charge relay system" evidence="5">
    <location>
        <position position="201"/>
    </location>
</feature>
<dbReference type="InterPro" id="IPR000209">
    <property type="entry name" value="Peptidase_S8/S53_dom"/>
</dbReference>
<keyword evidence="3 5" id="KW-0378">Hydrolase</keyword>
<dbReference type="InterPro" id="IPR050131">
    <property type="entry name" value="Peptidase_S8_subtilisin-like"/>
</dbReference>